<feature type="compositionally biased region" description="Pro residues" evidence="1">
    <location>
        <begin position="94"/>
        <end position="103"/>
    </location>
</feature>
<evidence type="ECO:0000313" key="3">
    <source>
        <dbReference type="Proteomes" id="UP001529369"/>
    </source>
</evidence>
<comment type="caution">
    <text evidence="2">The sequence shown here is derived from an EMBL/GenBank/DDBJ whole genome shotgun (WGS) entry which is preliminary data.</text>
</comment>
<evidence type="ECO:0000256" key="1">
    <source>
        <dbReference type="SAM" id="MobiDB-lite"/>
    </source>
</evidence>
<dbReference type="EMBL" id="JAUFPN010000292">
    <property type="protein sequence ID" value="MDN3568586.1"/>
    <property type="molecule type" value="Genomic_DNA"/>
</dbReference>
<gene>
    <name evidence="2" type="ORF">QWZ14_29770</name>
</gene>
<reference evidence="3" key="1">
    <citation type="journal article" date="2019" name="Int. J. Syst. Evol. Microbiol.">
        <title>The Global Catalogue of Microorganisms (GCM) 10K type strain sequencing project: providing services to taxonomists for standard genome sequencing and annotation.</title>
        <authorList>
            <consortium name="The Broad Institute Genomics Platform"/>
            <consortium name="The Broad Institute Genome Sequencing Center for Infectious Disease"/>
            <person name="Wu L."/>
            <person name="Ma J."/>
        </authorList>
    </citation>
    <scope>NUCLEOTIDE SEQUENCE [LARGE SCALE GENOMIC DNA]</scope>
    <source>
        <strain evidence="3">CECT 7131</strain>
    </source>
</reference>
<sequence length="115" mass="11231">MDGDQRSAAGAGRAGAPLCFRVASLDCPNEVRALRGAVGPLGGGEARLFFDTAKGVMTVAGLASLWGAISADVGASLLVVLNGLRLLGGGKTVAPPPSAPPAPASDGWPALPAQG</sequence>
<organism evidence="2 3">
    <name type="scientific">Paeniroseomonas aquatica</name>
    <dbReference type="NCBI Taxonomy" id="373043"/>
    <lineage>
        <taxon>Bacteria</taxon>
        <taxon>Pseudomonadati</taxon>
        <taxon>Pseudomonadota</taxon>
        <taxon>Alphaproteobacteria</taxon>
        <taxon>Acetobacterales</taxon>
        <taxon>Acetobacteraceae</taxon>
        <taxon>Paeniroseomonas</taxon>
    </lineage>
</organism>
<accession>A0ABT8AGB8</accession>
<evidence type="ECO:0000313" key="2">
    <source>
        <dbReference type="EMBL" id="MDN3568586.1"/>
    </source>
</evidence>
<feature type="region of interest" description="Disordered" evidence="1">
    <location>
        <begin position="91"/>
        <end position="115"/>
    </location>
</feature>
<dbReference type="Proteomes" id="UP001529369">
    <property type="component" value="Unassembled WGS sequence"/>
</dbReference>
<keyword evidence="3" id="KW-1185">Reference proteome</keyword>
<proteinExistence type="predicted"/>
<protein>
    <submittedName>
        <fullName evidence="2">Uncharacterized protein</fullName>
    </submittedName>
</protein>
<name>A0ABT8AGB8_9PROT</name>